<keyword evidence="1" id="KW-0472">Membrane</keyword>
<evidence type="ECO:0000313" key="3">
    <source>
        <dbReference type="Proteomes" id="UP000287171"/>
    </source>
</evidence>
<dbReference type="AlphaFoldDB" id="A0A402B156"/>
<keyword evidence="3" id="KW-1185">Reference proteome</keyword>
<reference evidence="3" key="1">
    <citation type="submission" date="2018-12" db="EMBL/GenBank/DDBJ databases">
        <title>Tengunoibacter tsumagoiensis gen. nov., sp. nov., Dictyobacter kobayashii sp. nov., D. alpinus sp. nov., and D. joshuensis sp. nov. and description of Dictyobacteraceae fam. nov. within the order Ktedonobacterales isolated from Tengu-no-mugimeshi.</title>
        <authorList>
            <person name="Wang C.M."/>
            <person name="Zheng Y."/>
            <person name="Sakai Y."/>
            <person name="Toyoda A."/>
            <person name="Minakuchi Y."/>
            <person name="Abe K."/>
            <person name="Yokota A."/>
            <person name="Yabe S."/>
        </authorList>
    </citation>
    <scope>NUCLEOTIDE SEQUENCE [LARGE SCALE GENOMIC DNA]</scope>
    <source>
        <strain evidence="3">Uno16</strain>
    </source>
</reference>
<dbReference type="Proteomes" id="UP000287171">
    <property type="component" value="Unassembled WGS sequence"/>
</dbReference>
<name>A0A402B156_9CHLR</name>
<feature type="transmembrane region" description="Helical" evidence="1">
    <location>
        <begin position="12"/>
        <end position="34"/>
    </location>
</feature>
<keyword evidence="1" id="KW-0812">Transmembrane</keyword>
<organism evidence="2 3">
    <name type="scientific">Dictyobacter alpinus</name>
    <dbReference type="NCBI Taxonomy" id="2014873"/>
    <lineage>
        <taxon>Bacteria</taxon>
        <taxon>Bacillati</taxon>
        <taxon>Chloroflexota</taxon>
        <taxon>Ktedonobacteria</taxon>
        <taxon>Ktedonobacterales</taxon>
        <taxon>Dictyobacteraceae</taxon>
        <taxon>Dictyobacter</taxon>
    </lineage>
</organism>
<protein>
    <submittedName>
        <fullName evidence="2">Uncharacterized protein</fullName>
    </submittedName>
</protein>
<dbReference type="EMBL" id="BIFT01000001">
    <property type="protein sequence ID" value="GCE25095.1"/>
    <property type="molecule type" value="Genomic_DNA"/>
</dbReference>
<comment type="caution">
    <text evidence="2">The sequence shown here is derived from an EMBL/GenBank/DDBJ whole genome shotgun (WGS) entry which is preliminary data.</text>
</comment>
<evidence type="ECO:0000313" key="2">
    <source>
        <dbReference type="EMBL" id="GCE25095.1"/>
    </source>
</evidence>
<keyword evidence="1" id="KW-1133">Transmembrane helix</keyword>
<gene>
    <name evidence="2" type="ORF">KDA_05790</name>
</gene>
<accession>A0A402B156</accession>
<evidence type="ECO:0000256" key="1">
    <source>
        <dbReference type="SAM" id="Phobius"/>
    </source>
</evidence>
<proteinExistence type="predicted"/>
<sequence length="75" mass="8465">MLDIRLIVISPFASVLDIFTTFMLPVFDFSVAFVENTNLNHQFRVLESLVPRIHRPDVICMFEPPASEASGEPAD</sequence>